<sequence>MAYDPRSFKHTLLSFEEERIKLIVGEEKKEFYVARQPLEHGSEYFRLALTKDWQEGESKTVILEDADPDIVHQYLQFVYTGKIASREGRDEQAVDGVELIEPTDKSDSDSDSEDSSDEDSDGESLGSEDTERDEEDLLIVSGNQAGDGSSDADDSHTSADREYTLLAQLYCFGERMQDHRFQNAVVDAIIANVEDTHHGKLNGRKASFKHYPSIQVVNLIYEGTPSGSPARRLMVNIYGSHCEPGWLEDNVNTEFSLSLARKLCELRKSQIVARKVSRYQGDKLHNIEFYKGGQGGPSRVRKRKSVEMQDADWDVLQREAEGRRRDRGRWVEAQPPGGLT</sequence>
<reference evidence="3" key="1">
    <citation type="submission" date="2023-08" db="EMBL/GenBank/DDBJ databases">
        <title>Black Yeasts Isolated from many extreme environments.</title>
        <authorList>
            <person name="Coleine C."/>
            <person name="Stajich J.E."/>
            <person name="Selbmann L."/>
        </authorList>
    </citation>
    <scope>NUCLEOTIDE SEQUENCE</scope>
    <source>
        <strain evidence="3">CCFEE 5810</strain>
    </source>
</reference>
<feature type="domain" description="BTB" evidence="2">
    <location>
        <begin position="18"/>
        <end position="87"/>
    </location>
</feature>
<dbReference type="PANTHER" id="PTHR47843">
    <property type="entry name" value="BTB DOMAIN-CONTAINING PROTEIN-RELATED"/>
    <property type="match status" value="1"/>
</dbReference>
<proteinExistence type="predicted"/>
<accession>A0AAN7VXU9</accession>
<protein>
    <recommendedName>
        <fullName evidence="2">BTB domain-containing protein</fullName>
    </recommendedName>
</protein>
<dbReference type="Proteomes" id="UP001310594">
    <property type="component" value="Unassembled WGS sequence"/>
</dbReference>
<dbReference type="PROSITE" id="PS50097">
    <property type="entry name" value="BTB"/>
    <property type="match status" value="1"/>
</dbReference>
<dbReference type="EMBL" id="JAVRQU010000025">
    <property type="protein sequence ID" value="KAK5690445.1"/>
    <property type="molecule type" value="Genomic_DNA"/>
</dbReference>
<evidence type="ECO:0000259" key="2">
    <source>
        <dbReference type="PROSITE" id="PS50097"/>
    </source>
</evidence>
<feature type="compositionally biased region" description="Acidic residues" evidence="1">
    <location>
        <begin position="109"/>
        <end position="134"/>
    </location>
</feature>
<organism evidence="3 4">
    <name type="scientific">Elasticomyces elasticus</name>
    <dbReference type="NCBI Taxonomy" id="574655"/>
    <lineage>
        <taxon>Eukaryota</taxon>
        <taxon>Fungi</taxon>
        <taxon>Dikarya</taxon>
        <taxon>Ascomycota</taxon>
        <taxon>Pezizomycotina</taxon>
        <taxon>Dothideomycetes</taxon>
        <taxon>Dothideomycetidae</taxon>
        <taxon>Mycosphaerellales</taxon>
        <taxon>Teratosphaeriaceae</taxon>
        <taxon>Elasticomyces</taxon>
    </lineage>
</organism>
<dbReference type="InterPro" id="IPR000210">
    <property type="entry name" value="BTB/POZ_dom"/>
</dbReference>
<feature type="region of interest" description="Disordered" evidence="1">
    <location>
        <begin position="317"/>
        <end position="340"/>
    </location>
</feature>
<comment type="caution">
    <text evidence="3">The sequence shown here is derived from an EMBL/GenBank/DDBJ whole genome shotgun (WGS) entry which is preliminary data.</text>
</comment>
<dbReference type="Pfam" id="PF00651">
    <property type="entry name" value="BTB"/>
    <property type="match status" value="1"/>
</dbReference>
<feature type="region of interest" description="Disordered" evidence="1">
    <location>
        <begin position="89"/>
        <end position="134"/>
    </location>
</feature>
<evidence type="ECO:0000313" key="3">
    <source>
        <dbReference type="EMBL" id="KAK5690445.1"/>
    </source>
</evidence>
<dbReference type="SUPFAM" id="SSF54695">
    <property type="entry name" value="POZ domain"/>
    <property type="match status" value="1"/>
</dbReference>
<dbReference type="InterPro" id="IPR011333">
    <property type="entry name" value="SKP1/BTB/POZ_sf"/>
</dbReference>
<dbReference type="PANTHER" id="PTHR47843:SF2">
    <property type="entry name" value="BTB DOMAIN-CONTAINING PROTEIN"/>
    <property type="match status" value="1"/>
</dbReference>
<name>A0AAN7VXU9_9PEZI</name>
<evidence type="ECO:0000313" key="4">
    <source>
        <dbReference type="Proteomes" id="UP001310594"/>
    </source>
</evidence>
<gene>
    <name evidence="3" type="ORF">LTR97_012313</name>
</gene>
<evidence type="ECO:0000256" key="1">
    <source>
        <dbReference type="SAM" id="MobiDB-lite"/>
    </source>
</evidence>
<dbReference type="AlphaFoldDB" id="A0AAN7VXU9"/>
<feature type="compositionally biased region" description="Basic and acidic residues" evidence="1">
    <location>
        <begin position="317"/>
        <end position="330"/>
    </location>
</feature>
<dbReference type="Gene3D" id="3.30.710.10">
    <property type="entry name" value="Potassium Channel Kv1.1, Chain A"/>
    <property type="match status" value="1"/>
</dbReference>